<dbReference type="Proteomes" id="UP000000715">
    <property type="component" value="Unplaced"/>
</dbReference>
<evidence type="ECO:0000313" key="2">
    <source>
        <dbReference type="Proteomes" id="UP000000715"/>
    </source>
</evidence>
<feature type="compositionally biased region" description="Basic and acidic residues" evidence="1">
    <location>
        <begin position="175"/>
        <end position="186"/>
    </location>
</feature>
<name>A0A8U0RS05_MUSPF</name>
<gene>
    <name evidence="3" type="primary">POLR1H</name>
</gene>
<dbReference type="RefSeq" id="XP_044929887.1">
    <property type="nucleotide sequence ID" value="XM_045073952.1"/>
</dbReference>
<keyword evidence="3" id="KW-0804">Transcription</keyword>
<protein>
    <submittedName>
        <fullName evidence="3">DNA-directed RNA polymerase I subunit RPA12 isoform X1</fullName>
    </submittedName>
</protein>
<organism evidence="2 3">
    <name type="scientific">Mustela putorius furo</name>
    <name type="common">European domestic ferret</name>
    <name type="synonym">Mustela furo</name>
    <dbReference type="NCBI Taxonomy" id="9669"/>
    <lineage>
        <taxon>Eukaryota</taxon>
        <taxon>Metazoa</taxon>
        <taxon>Chordata</taxon>
        <taxon>Craniata</taxon>
        <taxon>Vertebrata</taxon>
        <taxon>Euteleostomi</taxon>
        <taxon>Mammalia</taxon>
        <taxon>Eutheria</taxon>
        <taxon>Laurasiatheria</taxon>
        <taxon>Carnivora</taxon>
        <taxon>Caniformia</taxon>
        <taxon>Musteloidea</taxon>
        <taxon>Mustelidae</taxon>
        <taxon>Mustelinae</taxon>
        <taxon>Mustela</taxon>
    </lineage>
</organism>
<dbReference type="AlphaFoldDB" id="A0A8U0RS05"/>
<feature type="region of interest" description="Disordered" evidence="1">
    <location>
        <begin position="209"/>
        <end position="230"/>
    </location>
</feature>
<evidence type="ECO:0000313" key="3">
    <source>
        <dbReference type="RefSeq" id="XP_044929887.1"/>
    </source>
</evidence>
<evidence type="ECO:0000256" key="1">
    <source>
        <dbReference type="SAM" id="MobiDB-lite"/>
    </source>
</evidence>
<feature type="region of interest" description="Disordered" evidence="1">
    <location>
        <begin position="53"/>
        <end position="197"/>
    </location>
</feature>
<sequence>MPAGSWCRVPCFAAMPLTRSELGLTVRVCPGHRDAWAGGALRPLDLGSEIRGAAARVSSARPAGPGPAPHRTRPRPAASQPLRSAGPRHPPSLPLGHWQVLLRDGSAGGPGSPSRPRRRSGPCRVPPARPQPTGRGSWARSADSPSRRRHLHRPGARRPPRDRSRPRSRRVHLPLRSEPHSHERPRTPGRRCVGLSGGARCTLRAPRHALQPRPRAAPRPQPLRTAPPAAPPLRVRLLPALRAASVNSGAASCGACAPSRDGGTTLATRALRRL</sequence>
<accession>A0A8U0RS05</accession>
<keyword evidence="2" id="KW-1185">Reference proteome</keyword>
<proteinExistence type="predicted"/>
<dbReference type="CTD" id="30834"/>
<dbReference type="GeneID" id="101686481"/>
<dbReference type="GO" id="GO:0000428">
    <property type="term" value="C:DNA-directed RNA polymerase complex"/>
    <property type="evidence" value="ECO:0007669"/>
    <property type="project" value="UniProtKB-KW"/>
</dbReference>
<keyword evidence="3" id="KW-0240">DNA-directed RNA polymerase</keyword>
<reference evidence="3" key="1">
    <citation type="submission" date="2025-08" db="UniProtKB">
        <authorList>
            <consortium name="RefSeq"/>
        </authorList>
    </citation>
    <scope>IDENTIFICATION</scope>
    <source>
        <tissue evidence="3">Brain</tissue>
    </source>
</reference>
<feature type="compositionally biased region" description="Basic residues" evidence="1">
    <location>
        <begin position="147"/>
        <end position="158"/>
    </location>
</feature>